<proteinExistence type="predicted"/>
<dbReference type="EMBL" id="FQXN01000009">
    <property type="protein sequence ID" value="SHH59094.1"/>
    <property type="molecule type" value="Genomic_DNA"/>
</dbReference>
<gene>
    <name evidence="1" type="ORF">SAMN02745199_1663</name>
</gene>
<reference evidence="2" key="1">
    <citation type="submission" date="2016-11" db="EMBL/GenBank/DDBJ databases">
        <authorList>
            <person name="Varghese N."/>
            <person name="Submissions S."/>
        </authorList>
    </citation>
    <scope>NUCLEOTIDE SEQUENCE [LARGE SCALE GENOMIC DNA]</scope>
    <source>
        <strain evidence="2">DSM 15807</strain>
    </source>
</reference>
<name>A0A1M5U800_9BACT</name>
<protein>
    <submittedName>
        <fullName evidence="1">Uncharacterized protein</fullName>
    </submittedName>
</protein>
<keyword evidence="2" id="KW-1185">Reference proteome</keyword>
<organism evidence="1 2">
    <name type="scientific">Thermosipho atlanticus DSM 15807</name>
    <dbReference type="NCBI Taxonomy" id="1123380"/>
    <lineage>
        <taxon>Bacteria</taxon>
        <taxon>Thermotogati</taxon>
        <taxon>Thermotogota</taxon>
        <taxon>Thermotogae</taxon>
        <taxon>Thermotogales</taxon>
        <taxon>Fervidobacteriaceae</taxon>
        <taxon>Thermosipho</taxon>
    </lineage>
</organism>
<evidence type="ECO:0000313" key="2">
    <source>
        <dbReference type="Proteomes" id="UP000242592"/>
    </source>
</evidence>
<accession>A0A1M5U800</accession>
<feature type="non-terminal residue" evidence="1">
    <location>
        <position position="1"/>
    </location>
</feature>
<sequence length="289" mass="30680">QDAAGGIAPTGISISPSVIDVPDNQSVPFVLTIFVDSSVTPGTYNLRIRTYDTSNTIEKFVYITLNVTSGQVIPDPSFSITTGTNNLTIEQGGSQSVSMTITPTNGFTGAVNFELQDAAGGIAPTGISISPSVIDVPDNQSVPFTLTVFVDSSVTPGTYTLRIRAYDSSNTIEKFIYITLNVTGGFDITIETYDFTLNTNSATTTHLTITPHSGFTGTINLELQDVSTGLPSNDITISPTQVIVEDLNPISLLITLSVSSTANVGVHNLRIEASSGNIKRYLYINIVVQ</sequence>
<evidence type="ECO:0000313" key="1">
    <source>
        <dbReference type="EMBL" id="SHH59094.1"/>
    </source>
</evidence>
<dbReference type="RefSeq" id="WP_200773548.1">
    <property type="nucleotide sequence ID" value="NZ_FQXN01000009.1"/>
</dbReference>
<dbReference type="AlphaFoldDB" id="A0A1M5U800"/>
<dbReference type="Proteomes" id="UP000242592">
    <property type="component" value="Unassembled WGS sequence"/>
</dbReference>